<protein>
    <submittedName>
        <fullName evidence="3">SH2 domain-containing protein</fullName>
    </submittedName>
</protein>
<name>A0A1I8HPS1_9PLAT</name>
<feature type="compositionally biased region" description="Low complexity" evidence="1">
    <location>
        <begin position="381"/>
        <end position="391"/>
    </location>
</feature>
<keyword evidence="2" id="KW-1185">Reference proteome</keyword>
<feature type="region of interest" description="Disordered" evidence="1">
    <location>
        <begin position="296"/>
        <end position="328"/>
    </location>
</feature>
<feature type="compositionally biased region" description="Polar residues" evidence="1">
    <location>
        <begin position="474"/>
        <end position="484"/>
    </location>
</feature>
<feature type="region of interest" description="Disordered" evidence="1">
    <location>
        <begin position="198"/>
        <end position="220"/>
    </location>
</feature>
<feature type="region of interest" description="Disordered" evidence="1">
    <location>
        <begin position="355"/>
        <end position="544"/>
    </location>
</feature>
<dbReference type="Proteomes" id="UP000095280">
    <property type="component" value="Unplaced"/>
</dbReference>
<evidence type="ECO:0000256" key="1">
    <source>
        <dbReference type="SAM" id="MobiDB-lite"/>
    </source>
</evidence>
<reference evidence="3" key="1">
    <citation type="submission" date="2016-11" db="UniProtKB">
        <authorList>
            <consortium name="WormBaseParasite"/>
        </authorList>
    </citation>
    <scope>IDENTIFICATION</scope>
</reference>
<organism evidence="2 3">
    <name type="scientific">Macrostomum lignano</name>
    <dbReference type="NCBI Taxonomy" id="282301"/>
    <lineage>
        <taxon>Eukaryota</taxon>
        <taxon>Metazoa</taxon>
        <taxon>Spiralia</taxon>
        <taxon>Lophotrochozoa</taxon>
        <taxon>Platyhelminthes</taxon>
        <taxon>Rhabditophora</taxon>
        <taxon>Macrostomorpha</taxon>
        <taxon>Macrostomida</taxon>
        <taxon>Macrostomidae</taxon>
        <taxon>Macrostomum</taxon>
    </lineage>
</organism>
<proteinExistence type="predicted"/>
<feature type="compositionally biased region" description="Basic and acidic residues" evidence="1">
    <location>
        <begin position="416"/>
        <end position="426"/>
    </location>
</feature>
<feature type="compositionally biased region" description="Basic residues" evidence="1">
    <location>
        <begin position="263"/>
        <end position="273"/>
    </location>
</feature>
<feature type="compositionally biased region" description="Acidic residues" evidence="1">
    <location>
        <begin position="249"/>
        <end position="258"/>
    </location>
</feature>
<feature type="compositionally biased region" description="Acidic residues" evidence="1">
    <location>
        <begin position="20"/>
        <end position="50"/>
    </location>
</feature>
<feature type="region of interest" description="Disordered" evidence="1">
    <location>
        <begin position="247"/>
        <end position="284"/>
    </location>
</feature>
<feature type="compositionally biased region" description="Low complexity" evidence="1">
    <location>
        <begin position="457"/>
        <end position="466"/>
    </location>
</feature>
<sequence>MSSHLVAGAAAGVYTPRDSLDEEYNDEGEVYDDVEDPGEADEEYYDEESENWQQQLLQQKVYVDYPHEKEDDNEYRFVSSRIGDDFDDDENVGGAYGLGDAGIAHLPHQKSLPQRQRQQQHPRYQAMDLSPTGEFSHRHGVAAEPLPVYGLQDEAGDLQQPDVDEAAAADQELAGEIRYQAEMQRRLDQMANQVAKLDKQSVGPISGAKAIGGGGGSVPRLDLLHMEEATASQQHLYRDSLDIDLRDNDTEETDDDEADQHHPKPHQHQHQHSSKQQPQDLSSNRRAEIDHVTRLSRQLGGLQIEPDYYDSGRNPPSESMAADTTGRSAAAAAAANAMPTAEDLEFLRKLKRDMVYGGQAGPHQQLMRNEGSPIQPDSLRQPLPQVQQQQPINKQSLVKQRPAVQQKQPQPPSQPLDKDFVEENKKLPTNRLPTKSYGKIYREKREKPKQKKSVTMQQPLQQQKQQQHLEDSLEVTQLDDQSPPEQVWMSRMAALQSVGSGGSQQRKSQAAATSKQTSADPRLQKLQQQQKQEVPAENQRHSVPADRMLHGADAATLARAEAYWPYQQAHYVTAYDINGQPVTVPVAGPPPAPPPPPPQAFVYPYQPYPVYGVPPVQMPPQPQQQQHTMP</sequence>
<evidence type="ECO:0000313" key="2">
    <source>
        <dbReference type="Proteomes" id="UP000095280"/>
    </source>
</evidence>
<feature type="region of interest" description="Disordered" evidence="1">
    <location>
        <begin position="1"/>
        <end position="51"/>
    </location>
</feature>
<feature type="compositionally biased region" description="Low complexity" evidence="1">
    <location>
        <begin position="507"/>
        <end position="532"/>
    </location>
</feature>
<evidence type="ECO:0000313" key="3">
    <source>
        <dbReference type="WBParaSite" id="maker-uti_cns_0007371-snap-gene-0.5-mRNA-1"/>
    </source>
</evidence>
<accession>A0A1I8HPS1</accession>
<dbReference type="WBParaSite" id="maker-uti_cns_0007371-snap-gene-0.5-mRNA-1">
    <property type="protein sequence ID" value="maker-uti_cns_0007371-snap-gene-0.5-mRNA-1"/>
    <property type="gene ID" value="maker-uti_cns_0007371-snap-gene-0.5"/>
</dbReference>
<dbReference type="AlphaFoldDB" id="A0A1I8HPS1"/>